<dbReference type="AlphaFoldDB" id="A0A7W9T4W7"/>
<dbReference type="InterPro" id="IPR014914">
    <property type="entry name" value="RES_dom"/>
</dbReference>
<proteinExistence type="predicted"/>
<comment type="caution">
    <text evidence="2">The sequence shown here is derived from an EMBL/GenBank/DDBJ whole genome shotgun (WGS) entry which is preliminary data.</text>
</comment>
<sequence>MTFSLLRDVTDVRRQLVALRHLCLRRHSISELTGRIRRLLTNHPVRCIELPAGIVLYRGVVRQKPPVYWSEVSYPPAGRVQHDQRANRAGQPMFYASATWHPPFFEAGVQPDDLIVISRWISREPLRLVSFHEPDQCPDDPHADRNQVLGQARAALPEPARLVAAFLTRVFTKPVSRHNSHHYRLSVAVAEACELGTAFDGLLYPSAAMTSPAHNLALHPSCLDSGKLALQYVEHLRVNQVGVETLDVCSLDFANRFHEDGRLHWLGQPGNWVLREAGHSSVYYLGDSGQWNPAE</sequence>
<evidence type="ECO:0000259" key="1">
    <source>
        <dbReference type="Pfam" id="PF08808"/>
    </source>
</evidence>
<evidence type="ECO:0000313" key="3">
    <source>
        <dbReference type="Proteomes" id="UP000532746"/>
    </source>
</evidence>
<dbReference type="EMBL" id="JACHGG010000007">
    <property type="protein sequence ID" value="MBB6060975.1"/>
    <property type="molecule type" value="Genomic_DNA"/>
</dbReference>
<feature type="domain" description="RES" evidence="1">
    <location>
        <begin position="70"/>
        <end position="220"/>
    </location>
</feature>
<gene>
    <name evidence="2" type="ORF">HNQ93_003851</name>
</gene>
<dbReference type="Proteomes" id="UP000532746">
    <property type="component" value="Unassembled WGS sequence"/>
</dbReference>
<keyword evidence="3" id="KW-1185">Reference proteome</keyword>
<dbReference type="Pfam" id="PF08808">
    <property type="entry name" value="RES"/>
    <property type="match status" value="1"/>
</dbReference>
<accession>A0A7W9T4W7</accession>
<reference evidence="2 3" key="1">
    <citation type="submission" date="2020-08" db="EMBL/GenBank/DDBJ databases">
        <title>Genomic Encyclopedia of Type Strains, Phase IV (KMG-IV): sequencing the most valuable type-strain genomes for metagenomic binning, comparative biology and taxonomic classification.</title>
        <authorList>
            <person name="Goeker M."/>
        </authorList>
    </citation>
    <scope>NUCLEOTIDE SEQUENCE [LARGE SCALE GENOMIC DNA]</scope>
    <source>
        <strain evidence="2 3">DSM 26718</strain>
    </source>
</reference>
<dbReference type="RefSeq" id="WP_183405017.1">
    <property type="nucleotide sequence ID" value="NZ_JACHGG010000007.1"/>
</dbReference>
<protein>
    <recommendedName>
        <fullName evidence="1">RES domain-containing protein</fullName>
    </recommendedName>
</protein>
<organism evidence="2 3">
    <name type="scientific">Hymenobacter luteus</name>
    <dbReference type="NCBI Taxonomy" id="1411122"/>
    <lineage>
        <taxon>Bacteria</taxon>
        <taxon>Pseudomonadati</taxon>
        <taxon>Bacteroidota</taxon>
        <taxon>Cytophagia</taxon>
        <taxon>Cytophagales</taxon>
        <taxon>Hymenobacteraceae</taxon>
        <taxon>Hymenobacter</taxon>
    </lineage>
</organism>
<name>A0A7W9T4W7_9BACT</name>
<evidence type="ECO:0000313" key="2">
    <source>
        <dbReference type="EMBL" id="MBB6060975.1"/>
    </source>
</evidence>